<dbReference type="EMBL" id="BDCO01000002">
    <property type="protein sequence ID" value="GAT34343.1"/>
    <property type="molecule type" value="Genomic_DNA"/>
</dbReference>
<comment type="caution">
    <text evidence="2">The sequence shown here is derived from an EMBL/GenBank/DDBJ whole genome shotgun (WGS) entry which is preliminary data.</text>
</comment>
<reference evidence="3" key="1">
    <citation type="journal article" date="2017" name="Genome Announc.">
        <title>Draft Genome Sequence of Terrimicrobium sacchariphilum NM-5T, a Facultative Anaerobic Soil Bacterium of the Class Spartobacteria.</title>
        <authorList>
            <person name="Qiu Y.L."/>
            <person name="Tourlousse D.M."/>
            <person name="Matsuura N."/>
            <person name="Ohashi A."/>
            <person name="Sekiguchi Y."/>
        </authorList>
    </citation>
    <scope>NUCLEOTIDE SEQUENCE [LARGE SCALE GENOMIC DNA]</scope>
    <source>
        <strain evidence="3">NM-5</strain>
    </source>
</reference>
<keyword evidence="1" id="KW-0812">Transmembrane</keyword>
<keyword evidence="1" id="KW-1133">Transmembrane helix</keyword>
<proteinExistence type="predicted"/>
<dbReference type="InParanoid" id="A0A146GAR7"/>
<dbReference type="AlphaFoldDB" id="A0A146GAR7"/>
<keyword evidence="3" id="KW-1185">Reference proteome</keyword>
<dbReference type="Pfam" id="PF10028">
    <property type="entry name" value="DUF2270"/>
    <property type="match status" value="1"/>
</dbReference>
<name>A0A146GAR7_TERSA</name>
<feature type="transmembrane region" description="Helical" evidence="1">
    <location>
        <begin position="181"/>
        <end position="203"/>
    </location>
</feature>
<evidence type="ECO:0000313" key="2">
    <source>
        <dbReference type="EMBL" id="GAT34343.1"/>
    </source>
</evidence>
<evidence type="ECO:0000313" key="3">
    <source>
        <dbReference type="Proteomes" id="UP000076023"/>
    </source>
</evidence>
<accession>A0A146GAR7</accession>
<feature type="transmembrane region" description="Helical" evidence="1">
    <location>
        <begin position="142"/>
        <end position="161"/>
    </location>
</feature>
<dbReference type="Proteomes" id="UP000076023">
    <property type="component" value="Unassembled WGS sequence"/>
</dbReference>
<evidence type="ECO:0008006" key="4">
    <source>
        <dbReference type="Google" id="ProtNLM"/>
    </source>
</evidence>
<sequence>MPVPSLQDSCYVNAMIHFYRGELGRIMIWRQRLDVTTTWAITSTTSIITVAFSFPNVPHIVFFFNLAFVWMLLWIEARRYRFYDAFRGRVRMLESHFLVPMISQSQQLLDGEWRRLVCEDLILPSFKITAIEAVARRLKRNYVFIFAIILVAWTLKVFIHARSPIDSVEHFYNALAVHALPAWIACVVYIGTILTVGFLVVYVSRRSSEEINEFSGGNASLWRI</sequence>
<dbReference type="InterPro" id="IPR014470">
    <property type="entry name" value="UCP01500"/>
</dbReference>
<gene>
    <name evidence="2" type="ORF">TSACC_22768</name>
</gene>
<feature type="transmembrane region" description="Helical" evidence="1">
    <location>
        <begin position="60"/>
        <end position="77"/>
    </location>
</feature>
<keyword evidence="1" id="KW-0472">Membrane</keyword>
<dbReference type="PIRSF" id="PIRSF015000">
    <property type="entry name" value="UCP01500"/>
    <property type="match status" value="1"/>
</dbReference>
<organism evidence="2 3">
    <name type="scientific">Terrimicrobium sacchariphilum</name>
    <dbReference type="NCBI Taxonomy" id="690879"/>
    <lineage>
        <taxon>Bacteria</taxon>
        <taxon>Pseudomonadati</taxon>
        <taxon>Verrucomicrobiota</taxon>
        <taxon>Terrimicrobiia</taxon>
        <taxon>Terrimicrobiales</taxon>
        <taxon>Terrimicrobiaceae</taxon>
        <taxon>Terrimicrobium</taxon>
    </lineage>
</organism>
<evidence type="ECO:0000256" key="1">
    <source>
        <dbReference type="SAM" id="Phobius"/>
    </source>
</evidence>
<protein>
    <recommendedName>
        <fullName evidence="4">Integral membrane-like protein</fullName>
    </recommendedName>
</protein>
<dbReference type="STRING" id="690879.TSACC_22768"/>